<organism evidence="1 2">
    <name type="scientific">Iphiclides podalirius</name>
    <name type="common">scarce swallowtail</name>
    <dbReference type="NCBI Taxonomy" id="110791"/>
    <lineage>
        <taxon>Eukaryota</taxon>
        <taxon>Metazoa</taxon>
        <taxon>Ecdysozoa</taxon>
        <taxon>Arthropoda</taxon>
        <taxon>Hexapoda</taxon>
        <taxon>Insecta</taxon>
        <taxon>Pterygota</taxon>
        <taxon>Neoptera</taxon>
        <taxon>Endopterygota</taxon>
        <taxon>Lepidoptera</taxon>
        <taxon>Glossata</taxon>
        <taxon>Ditrysia</taxon>
        <taxon>Papilionoidea</taxon>
        <taxon>Papilionidae</taxon>
        <taxon>Papilioninae</taxon>
        <taxon>Iphiclides</taxon>
    </lineage>
</organism>
<protein>
    <submittedName>
        <fullName evidence="1">Uncharacterized protein</fullName>
    </submittedName>
</protein>
<name>A0ABN8ISM4_9NEOP</name>
<dbReference type="EMBL" id="OW152815">
    <property type="protein sequence ID" value="CAH2062755.1"/>
    <property type="molecule type" value="Genomic_DNA"/>
</dbReference>
<accession>A0ABN8ISM4</accession>
<reference evidence="1" key="1">
    <citation type="submission" date="2022-03" db="EMBL/GenBank/DDBJ databases">
        <authorList>
            <person name="Martin H S."/>
        </authorList>
    </citation>
    <scope>NUCLEOTIDE SEQUENCE</scope>
</reference>
<evidence type="ECO:0000313" key="1">
    <source>
        <dbReference type="EMBL" id="CAH2062755.1"/>
    </source>
</evidence>
<keyword evidence="2" id="KW-1185">Reference proteome</keyword>
<evidence type="ECO:0000313" key="2">
    <source>
        <dbReference type="Proteomes" id="UP000837857"/>
    </source>
</evidence>
<feature type="non-terminal residue" evidence="1">
    <location>
        <position position="1"/>
    </location>
</feature>
<sequence>MKGLLTPKEQYEHYSSIQNVFGARSPLEVQAKANCSNTFREVANAFGHRWEFHSHARIRPNKISPEIESTARRKQTVKLDGAASGSFRVFVVIPREVRFTPNGICRSDQLPKISSERTQLKPLPRNRELRAFALELLSKSRAARGIKFHSFVFTVSK</sequence>
<gene>
    <name evidence="1" type="ORF">IPOD504_LOCUS12156</name>
</gene>
<proteinExistence type="predicted"/>
<dbReference type="Proteomes" id="UP000837857">
    <property type="component" value="Chromosome 3"/>
</dbReference>